<evidence type="ECO:0000313" key="1">
    <source>
        <dbReference type="Proteomes" id="UP000887581"/>
    </source>
</evidence>
<protein>
    <submittedName>
        <fullName evidence="2">Uncharacterized protein</fullName>
    </submittedName>
</protein>
<evidence type="ECO:0000313" key="2">
    <source>
        <dbReference type="WBParaSite" id="sdigi.contig3.g449.t1"/>
    </source>
</evidence>
<organism evidence="1 2">
    <name type="scientific">Setaria digitata</name>
    <dbReference type="NCBI Taxonomy" id="48799"/>
    <lineage>
        <taxon>Eukaryota</taxon>
        <taxon>Metazoa</taxon>
        <taxon>Ecdysozoa</taxon>
        <taxon>Nematoda</taxon>
        <taxon>Chromadorea</taxon>
        <taxon>Rhabditida</taxon>
        <taxon>Spirurina</taxon>
        <taxon>Spiruromorpha</taxon>
        <taxon>Filarioidea</taxon>
        <taxon>Setariidae</taxon>
        <taxon>Setaria</taxon>
    </lineage>
</organism>
<keyword evidence="1" id="KW-1185">Reference proteome</keyword>
<dbReference type="WBParaSite" id="sdigi.contig3.g449.t1">
    <property type="protein sequence ID" value="sdigi.contig3.g449.t1"/>
    <property type="gene ID" value="sdigi.contig3.g449"/>
</dbReference>
<dbReference type="AlphaFoldDB" id="A0A915PPN6"/>
<dbReference type="Proteomes" id="UP000887581">
    <property type="component" value="Unplaced"/>
</dbReference>
<proteinExistence type="predicted"/>
<sequence length="83" mass="9617">MADSRQLQGEVPVSLSFKLFHRCLIWSQLASQDPNRLKSRGFQNLEKRSSFKTVDELNIRSFWQQSRYEMLVSGGRGGEARLL</sequence>
<accession>A0A915PPN6</accession>
<name>A0A915PPN6_9BILA</name>
<reference evidence="2" key="1">
    <citation type="submission" date="2022-11" db="UniProtKB">
        <authorList>
            <consortium name="WormBaseParasite"/>
        </authorList>
    </citation>
    <scope>IDENTIFICATION</scope>
</reference>